<dbReference type="Proteomes" id="UP001385951">
    <property type="component" value="Unassembled WGS sequence"/>
</dbReference>
<dbReference type="InterPro" id="IPR050300">
    <property type="entry name" value="GDXG_lipolytic_enzyme"/>
</dbReference>
<feature type="region of interest" description="Disordered" evidence="2">
    <location>
        <begin position="151"/>
        <end position="179"/>
    </location>
</feature>
<evidence type="ECO:0000313" key="4">
    <source>
        <dbReference type="Proteomes" id="UP001385951"/>
    </source>
</evidence>
<keyword evidence="1" id="KW-0378">Hydrolase</keyword>
<dbReference type="PANTHER" id="PTHR48081:SF5">
    <property type="entry name" value="ALPHA_BETA HYDROLASE FOLD-3 DOMAIN-CONTAINING PROTEIN"/>
    <property type="match status" value="1"/>
</dbReference>
<evidence type="ECO:0000313" key="3">
    <source>
        <dbReference type="EMBL" id="KAK7691766.1"/>
    </source>
</evidence>
<dbReference type="InterPro" id="IPR029058">
    <property type="entry name" value="AB_hydrolase_fold"/>
</dbReference>
<evidence type="ECO:0000256" key="2">
    <source>
        <dbReference type="SAM" id="MobiDB-lite"/>
    </source>
</evidence>
<comment type="caution">
    <text evidence="3">The sequence shown here is derived from an EMBL/GenBank/DDBJ whole genome shotgun (WGS) entry which is preliminary data.</text>
</comment>
<dbReference type="GO" id="GO:0016787">
    <property type="term" value="F:hydrolase activity"/>
    <property type="evidence" value="ECO:0007669"/>
    <property type="project" value="UniProtKB-KW"/>
</dbReference>
<evidence type="ECO:0000256" key="1">
    <source>
        <dbReference type="ARBA" id="ARBA00022801"/>
    </source>
</evidence>
<dbReference type="PANTHER" id="PTHR48081">
    <property type="entry name" value="AB HYDROLASE SUPERFAMILY PROTEIN C4A8.06C"/>
    <property type="match status" value="1"/>
</dbReference>
<protein>
    <submittedName>
        <fullName evidence="3">Uncharacterized protein</fullName>
    </submittedName>
</protein>
<dbReference type="EMBL" id="JASBNA010000005">
    <property type="protein sequence ID" value="KAK7691766.1"/>
    <property type="molecule type" value="Genomic_DNA"/>
</dbReference>
<proteinExistence type="predicted"/>
<accession>A0AAW0GG90</accession>
<gene>
    <name evidence="3" type="ORF">QCA50_005167</name>
</gene>
<name>A0AAW0GG90_9APHY</name>
<dbReference type="Gene3D" id="3.40.50.1820">
    <property type="entry name" value="alpha/beta hydrolase"/>
    <property type="match status" value="1"/>
</dbReference>
<sequence>MPINTLTSEAGVKIGSIVLGTLVKHYFERTLKDNNSSSNGTTQLRQDELLYDEAFNIVKAFLEASTKHSVEELQRFSNMRTPSPPWVHVVKVCVPMSFCDEAATYLIQALGGVEMTKRLVGGTKWWQVRGVKGVDAEWMAAKKDWDDAEKRFKAHERQRSSTSDSQRSPPPEQGVHSDASAHYQPEMDEMRCILYAHGGGYYFGSIDQERYSIQRHARKIKGRVFGTFHRSSLQRHK</sequence>
<organism evidence="3 4">
    <name type="scientific">Cerrena zonata</name>
    <dbReference type="NCBI Taxonomy" id="2478898"/>
    <lineage>
        <taxon>Eukaryota</taxon>
        <taxon>Fungi</taxon>
        <taxon>Dikarya</taxon>
        <taxon>Basidiomycota</taxon>
        <taxon>Agaricomycotina</taxon>
        <taxon>Agaricomycetes</taxon>
        <taxon>Polyporales</taxon>
        <taxon>Cerrenaceae</taxon>
        <taxon>Cerrena</taxon>
    </lineage>
</organism>
<reference evidence="3 4" key="1">
    <citation type="submission" date="2022-09" db="EMBL/GenBank/DDBJ databases">
        <authorList>
            <person name="Palmer J.M."/>
        </authorList>
    </citation>
    <scope>NUCLEOTIDE SEQUENCE [LARGE SCALE GENOMIC DNA]</scope>
    <source>
        <strain evidence="3 4">DSM 7382</strain>
    </source>
</reference>
<dbReference type="AlphaFoldDB" id="A0AAW0GG90"/>
<keyword evidence="4" id="KW-1185">Reference proteome</keyword>